<evidence type="ECO:0000256" key="3">
    <source>
        <dbReference type="RuleBase" id="RU000363"/>
    </source>
</evidence>
<gene>
    <name evidence="4" type="primary">RvY_16468-1</name>
    <name evidence="4" type="synonym">RvY_16468.1</name>
    <name evidence="4" type="ORF">RvY_16468</name>
</gene>
<evidence type="ECO:0000313" key="5">
    <source>
        <dbReference type="Proteomes" id="UP000186922"/>
    </source>
</evidence>
<dbReference type="PRINTS" id="PR00081">
    <property type="entry name" value="GDHRDH"/>
</dbReference>
<dbReference type="Proteomes" id="UP000186922">
    <property type="component" value="Unassembled WGS sequence"/>
</dbReference>
<dbReference type="PANTHER" id="PTHR43115">
    <property type="entry name" value="DEHYDROGENASE/REDUCTASE SDR FAMILY MEMBER 11"/>
    <property type="match status" value="1"/>
</dbReference>
<dbReference type="SUPFAM" id="SSF51735">
    <property type="entry name" value="NAD(P)-binding Rossmann-fold domains"/>
    <property type="match status" value="1"/>
</dbReference>
<protein>
    <recommendedName>
        <fullName evidence="6">Dehydrogenase/reductase SDR family member 11</fullName>
    </recommendedName>
</protein>
<dbReference type="GO" id="GO:0016616">
    <property type="term" value="F:oxidoreductase activity, acting on the CH-OH group of donors, NAD or NADP as acceptor"/>
    <property type="evidence" value="ECO:0007669"/>
    <property type="project" value="UniProtKB-ARBA"/>
</dbReference>
<proteinExistence type="inferred from homology"/>
<dbReference type="EMBL" id="BDGG01000013">
    <property type="protein sequence ID" value="GAV06491.1"/>
    <property type="molecule type" value="Genomic_DNA"/>
</dbReference>
<dbReference type="InterPro" id="IPR036291">
    <property type="entry name" value="NAD(P)-bd_dom_sf"/>
</dbReference>
<name>A0A1D1VZE5_RAMVA</name>
<evidence type="ECO:0000256" key="2">
    <source>
        <dbReference type="ARBA" id="ARBA00023002"/>
    </source>
</evidence>
<dbReference type="STRING" id="947166.A0A1D1VZE5"/>
<dbReference type="FunFam" id="3.40.50.720:FF:000047">
    <property type="entry name" value="NADP-dependent L-serine/L-allo-threonine dehydrogenase"/>
    <property type="match status" value="1"/>
</dbReference>
<keyword evidence="2" id="KW-0560">Oxidoreductase</keyword>
<dbReference type="Pfam" id="PF00106">
    <property type="entry name" value="adh_short"/>
    <property type="match status" value="1"/>
</dbReference>
<dbReference type="PRINTS" id="PR00080">
    <property type="entry name" value="SDRFAMILY"/>
</dbReference>
<evidence type="ECO:0000256" key="1">
    <source>
        <dbReference type="ARBA" id="ARBA00006484"/>
    </source>
</evidence>
<comment type="caution">
    <text evidence="4">The sequence shown here is derived from an EMBL/GenBank/DDBJ whole genome shotgun (WGS) entry which is preliminary data.</text>
</comment>
<sequence length="261" mass="28568">MERWRGRAALVTGASSGTGYAVAEALATHGVNVIGCARRIENIEELAKKCASCGKVTAIKCDLVNEDDIVHMFQRIEKEFGHVDIVVNNAGTFTHDDLLTGDSKGWKQMIDLNVMALSICNREALRLMFKDKIDDGHIINFNSIAGHMNSQTGHNAFDFYIGAKHMVTALTKALNAELRQKKTNIRVTSISGGLVQTEVGGDRGDLEKMRELSPGQIRVLQEKNRFPAQAAKDMADAVLYVVGAPPYVNVRELTLLMSPIG</sequence>
<comment type="similarity">
    <text evidence="1 3">Belongs to the short-chain dehydrogenases/reductases (SDR) family.</text>
</comment>
<dbReference type="OrthoDB" id="1933717at2759"/>
<dbReference type="InterPro" id="IPR002347">
    <property type="entry name" value="SDR_fam"/>
</dbReference>
<keyword evidence="5" id="KW-1185">Reference proteome</keyword>
<accession>A0A1D1VZE5</accession>
<reference evidence="4 5" key="1">
    <citation type="journal article" date="2016" name="Nat. Commun.">
        <title>Extremotolerant tardigrade genome and improved radiotolerance of human cultured cells by tardigrade-unique protein.</title>
        <authorList>
            <person name="Hashimoto T."/>
            <person name="Horikawa D.D."/>
            <person name="Saito Y."/>
            <person name="Kuwahara H."/>
            <person name="Kozuka-Hata H."/>
            <person name="Shin-I T."/>
            <person name="Minakuchi Y."/>
            <person name="Ohishi K."/>
            <person name="Motoyama A."/>
            <person name="Aizu T."/>
            <person name="Enomoto A."/>
            <person name="Kondo K."/>
            <person name="Tanaka S."/>
            <person name="Hara Y."/>
            <person name="Koshikawa S."/>
            <person name="Sagara H."/>
            <person name="Miura T."/>
            <person name="Yokobori S."/>
            <person name="Miyagawa K."/>
            <person name="Suzuki Y."/>
            <person name="Kubo T."/>
            <person name="Oyama M."/>
            <person name="Kohara Y."/>
            <person name="Fujiyama A."/>
            <person name="Arakawa K."/>
            <person name="Katayama T."/>
            <person name="Toyoda A."/>
            <person name="Kunieda T."/>
        </authorList>
    </citation>
    <scope>NUCLEOTIDE SEQUENCE [LARGE SCALE GENOMIC DNA]</scope>
    <source>
        <strain evidence="4 5">YOKOZUNA-1</strain>
    </source>
</reference>
<dbReference type="AlphaFoldDB" id="A0A1D1VZE5"/>
<dbReference type="Gene3D" id="3.40.50.720">
    <property type="entry name" value="NAD(P)-binding Rossmann-like Domain"/>
    <property type="match status" value="1"/>
</dbReference>
<organism evidence="4 5">
    <name type="scientific">Ramazzottius varieornatus</name>
    <name type="common">Water bear</name>
    <name type="synonym">Tardigrade</name>
    <dbReference type="NCBI Taxonomy" id="947166"/>
    <lineage>
        <taxon>Eukaryota</taxon>
        <taxon>Metazoa</taxon>
        <taxon>Ecdysozoa</taxon>
        <taxon>Tardigrada</taxon>
        <taxon>Eutardigrada</taxon>
        <taxon>Parachela</taxon>
        <taxon>Hypsibioidea</taxon>
        <taxon>Ramazzottiidae</taxon>
        <taxon>Ramazzottius</taxon>
    </lineage>
</organism>
<evidence type="ECO:0008006" key="6">
    <source>
        <dbReference type="Google" id="ProtNLM"/>
    </source>
</evidence>
<dbReference type="PANTHER" id="PTHR43115:SF4">
    <property type="entry name" value="DEHYDROGENASE_REDUCTASE SDR FAMILY MEMBER 11"/>
    <property type="match status" value="1"/>
</dbReference>
<evidence type="ECO:0000313" key="4">
    <source>
        <dbReference type="EMBL" id="GAV06491.1"/>
    </source>
</evidence>